<comment type="caution">
    <text evidence="1">The sequence shown here is derived from an EMBL/GenBank/DDBJ whole genome shotgun (WGS) entry which is preliminary data.</text>
</comment>
<gene>
    <name evidence="1" type="ORF">C7402_104432</name>
</gene>
<evidence type="ECO:0000313" key="2">
    <source>
        <dbReference type="Proteomes" id="UP000245712"/>
    </source>
</evidence>
<organism evidence="1 2">
    <name type="scientific">Paraburkholderia unamae</name>
    <dbReference type="NCBI Taxonomy" id="219649"/>
    <lineage>
        <taxon>Bacteria</taxon>
        <taxon>Pseudomonadati</taxon>
        <taxon>Pseudomonadota</taxon>
        <taxon>Betaproteobacteria</taxon>
        <taxon>Burkholderiales</taxon>
        <taxon>Burkholderiaceae</taxon>
        <taxon>Paraburkholderia</taxon>
    </lineage>
</organism>
<accession>A0ABX5KV66</accession>
<name>A0ABX5KV66_9BURK</name>
<sequence length="573" mass="63403">MFTSAHRQNNTASADAFTGWRFYQELHIPEDGGKGGTARFRLRDGTMRFIKGCTGSPARVLFAERLLARFGQAQTPESRVILRDSDEFREIGEILAYHFDRQLKRNPNDAATLTVRRNSYVNADYLIVMQAAQGASMSELTDKREPPDKIEFLRECLTNDDFLRLMGKILAVDTLLGNADRFETVNGGNAFISRSATGQIAISAIDNDTVLPSLETNQAYKPRTYLAPANLTARREWALDIIQNDFAPTPGLKKDEYDLMSSPKRVMGTKFSFAANLKNAIGKHATREIAQGLDAFADWGSIDKRVQEGVAMCVDSMLKSRYGFEELKMEFRERLAQFGGVDNAIRNGLFDLDALRIRSKYMVARNSGATHEAATSIVQDFAEIRGVQPKQFVGDVEARALKFGSVGAAALKFAGKLANPAQYEQKHGEIARLRNLDARDSAAIRNEVLAAFRLMHVTSPADVTKLSDHEFKLAVIALTRLAQSGLENRVLKLKTFIREINAKPGSAVAAQLCRAVCQNASEAVTIAGRYRAVCNKVNPGQYTFLPTLETSIANVEGLIRQVEAIERRPPVVG</sequence>
<proteinExistence type="predicted"/>
<reference evidence="1 2" key="1">
    <citation type="submission" date="2018-05" db="EMBL/GenBank/DDBJ databases">
        <title>Genomic Encyclopedia of Type Strains, Phase IV (KMG-V): Genome sequencing to study the core and pangenomes of soil and plant-associated prokaryotes.</title>
        <authorList>
            <person name="Whitman W."/>
        </authorList>
    </citation>
    <scope>NUCLEOTIDE SEQUENCE [LARGE SCALE GENOMIC DNA]</scope>
    <source>
        <strain evidence="1 2">SCZa-39</strain>
    </source>
</reference>
<keyword evidence="2" id="KW-1185">Reference proteome</keyword>
<dbReference type="EMBL" id="QEOB01000004">
    <property type="protein sequence ID" value="PVX85188.1"/>
    <property type="molecule type" value="Genomic_DNA"/>
</dbReference>
<protein>
    <submittedName>
        <fullName evidence="1">Uncharacterized protein</fullName>
    </submittedName>
</protein>
<dbReference type="Proteomes" id="UP000245712">
    <property type="component" value="Unassembled WGS sequence"/>
</dbReference>
<dbReference type="RefSeq" id="WP_116610733.1">
    <property type="nucleotide sequence ID" value="NZ_QEOB01000004.1"/>
</dbReference>
<evidence type="ECO:0000313" key="1">
    <source>
        <dbReference type="EMBL" id="PVX85188.1"/>
    </source>
</evidence>